<dbReference type="EMBL" id="JBHRZH010000037">
    <property type="protein sequence ID" value="MFC3765355.1"/>
    <property type="molecule type" value="Genomic_DNA"/>
</dbReference>
<proteinExistence type="predicted"/>
<organism evidence="1 2">
    <name type="scientific">Tenggerimyces flavus</name>
    <dbReference type="NCBI Taxonomy" id="1708749"/>
    <lineage>
        <taxon>Bacteria</taxon>
        <taxon>Bacillati</taxon>
        <taxon>Actinomycetota</taxon>
        <taxon>Actinomycetes</taxon>
        <taxon>Propionibacteriales</taxon>
        <taxon>Nocardioidaceae</taxon>
        <taxon>Tenggerimyces</taxon>
    </lineage>
</organism>
<name>A0ABV7YMJ4_9ACTN</name>
<dbReference type="Proteomes" id="UP001595699">
    <property type="component" value="Unassembled WGS sequence"/>
</dbReference>
<comment type="caution">
    <text evidence="1">The sequence shown here is derived from an EMBL/GenBank/DDBJ whole genome shotgun (WGS) entry which is preliminary data.</text>
</comment>
<sequence length="1335" mass="146896">MANQTITWTTLPGGVRGDGGGVRFALHIAPRLQTTGLADATLHQQFGDFVDWPATLTGMAVELVFPDLGLTIPASIDTAPDSAKWRALFPPATLVRNHTVPNLDGIKLASYPVAHVDAFLAEQWGRIGATQPEDHPTFDDLIAPFRDIGFLDLNEREENKSGWHRLAGLRKELDDRYTKHGGAVPYDPNDRTTIQGRGLSFLQLFDFHHRPKPTIPSPLPIRIRQKLDFHQVVAFTANHRALQRLLGLVVELTAPLTPALRALLDGAAQETWCTANLTVPQLDATMTTSVTALVRCTIGDHRFEAAPRTATQLSRGMLRVGDPDLFTTVTVDPDGGALKAMQFAATLTRSHILSGTEWKGRSLGTTEEYPLPALRTGGLSIARLGQAAQVLIALKGLLDTNDDVYEPPPDEEPEKLRLYAEDIVRGYRWDVRDSADDQWRSLMRREGQYELLRLPPGQQQVPVREEAATVLAATTAHTEAKDLYLQESIASWSGWSLAVPRVGNTVGLEGQVSAPEEDIDPDYQFATQFDVPAGTLPRLRFGHSYSFRARAADLGNSGLPPTTQDISIGGPDTFTPFHPFLRFEPVEAPTVALRKPRWPGESPAHIAVRSDHAQSERHVVPPRTSQLMAEWHGTFDLTTSGKPMDVGAYQTLVERDGKRLEDLLDPSQVWDPHKNPAYYDTDELAVPYLPDVVAKKAVIRGLPPTPVTREVVPFLEGPWPDARSFRVVLGRAPVGGATWTRSGRVLDVRLEPGDIYELRISCQFDAGDLDAMALWKWIEEWNAAQPPADQVNLVPVRGAALRGHHWMFTPWRPTALVHAVRTPLSAPQFKQLAVGRLVGATNAHVFDRMLTLSQKSTGTLDIVGSWQMHVDNGPGTAPDPTQPQSFNATAYSVAIEHPVGPAADVVEKYVQGYHEFGDHKYRRVSYQGVATTPFVEYFREATTIAMTGAGVPFDGDVAVETIKVRQQDDGRYYEQAPRGQTDPATATGDYLVDAGTKLIKRTANGAIEENEQVELSFARGPITRRGVAVVRDVPNSARPAAPKVLYVVPTFKWENIPGGSRRLGGGLRVYLERPWWSSGDGERLGVVLWGSVAEAPEPVRPYVTGWGQDPVTLSAQLPTDGPSVASFPMRDAETTDHGVTLAELPGTYVQVAGHPVSYDAERDLWFCDLRVTRSDGAELEAYFPYVRLALARYQPNSLDDCHLSKVLLAEYIQLSNGRSATITANGSRRTIVVHGRGFTKNWSGYQSSMRAIVERRRSDIADPDLGWAQVGSAQSFAANPAGNLFTWSLILPAPGTGTFRLRIEEYERLRTGDAPFLGIHPTGERVVYTDTLPFT</sequence>
<accession>A0ABV7YMJ4</accession>
<evidence type="ECO:0000313" key="2">
    <source>
        <dbReference type="Proteomes" id="UP001595699"/>
    </source>
</evidence>
<dbReference type="RefSeq" id="WP_205121260.1">
    <property type="nucleotide sequence ID" value="NZ_JAFBCM010000001.1"/>
</dbReference>
<protein>
    <submittedName>
        <fullName evidence="1">Uncharacterized protein</fullName>
    </submittedName>
</protein>
<keyword evidence="2" id="KW-1185">Reference proteome</keyword>
<gene>
    <name evidence="1" type="ORF">ACFOUW_31285</name>
</gene>
<reference evidence="2" key="1">
    <citation type="journal article" date="2019" name="Int. J. Syst. Evol. Microbiol.">
        <title>The Global Catalogue of Microorganisms (GCM) 10K type strain sequencing project: providing services to taxonomists for standard genome sequencing and annotation.</title>
        <authorList>
            <consortium name="The Broad Institute Genomics Platform"/>
            <consortium name="The Broad Institute Genome Sequencing Center for Infectious Disease"/>
            <person name="Wu L."/>
            <person name="Ma J."/>
        </authorList>
    </citation>
    <scope>NUCLEOTIDE SEQUENCE [LARGE SCALE GENOMIC DNA]</scope>
    <source>
        <strain evidence="2">CGMCC 4.7241</strain>
    </source>
</reference>
<evidence type="ECO:0000313" key="1">
    <source>
        <dbReference type="EMBL" id="MFC3765355.1"/>
    </source>
</evidence>